<keyword evidence="3" id="KW-1185">Reference proteome</keyword>
<protein>
    <submittedName>
        <fullName evidence="2">Uncharacterized protein</fullName>
    </submittedName>
</protein>
<evidence type="ECO:0000313" key="2">
    <source>
        <dbReference type="EMBL" id="KAF7283568.1"/>
    </source>
</evidence>
<feature type="region of interest" description="Disordered" evidence="1">
    <location>
        <begin position="1"/>
        <end position="37"/>
    </location>
</feature>
<accession>A0A834ITH5</accession>
<evidence type="ECO:0000313" key="3">
    <source>
        <dbReference type="Proteomes" id="UP000625711"/>
    </source>
</evidence>
<comment type="caution">
    <text evidence="2">The sequence shown here is derived from an EMBL/GenBank/DDBJ whole genome shotgun (WGS) entry which is preliminary data.</text>
</comment>
<dbReference type="EMBL" id="JAACXV010000098">
    <property type="protein sequence ID" value="KAF7283568.1"/>
    <property type="molecule type" value="Genomic_DNA"/>
</dbReference>
<sequence length="75" mass="7973">MAKGRLSCSRQNTTPYPPCAVPPSSSRHKINPQRGLFDVSPSRKELSARINRAMSHKGEAAAAVVSATASLPATR</sequence>
<proteinExistence type="predicted"/>
<gene>
    <name evidence="2" type="ORF">GWI33_023413</name>
</gene>
<dbReference type="Proteomes" id="UP000625711">
    <property type="component" value="Unassembled WGS sequence"/>
</dbReference>
<name>A0A834ITH5_RHYFE</name>
<reference evidence="2" key="1">
    <citation type="submission" date="2020-08" db="EMBL/GenBank/DDBJ databases">
        <title>Genome sequencing and assembly of the red palm weevil Rhynchophorus ferrugineus.</title>
        <authorList>
            <person name="Dias G.B."/>
            <person name="Bergman C.M."/>
            <person name="Manee M."/>
        </authorList>
    </citation>
    <scope>NUCLEOTIDE SEQUENCE</scope>
    <source>
        <strain evidence="2">AA-2017</strain>
        <tissue evidence="2">Whole larva</tissue>
    </source>
</reference>
<organism evidence="2 3">
    <name type="scientific">Rhynchophorus ferrugineus</name>
    <name type="common">Red palm weevil</name>
    <name type="synonym">Curculio ferrugineus</name>
    <dbReference type="NCBI Taxonomy" id="354439"/>
    <lineage>
        <taxon>Eukaryota</taxon>
        <taxon>Metazoa</taxon>
        <taxon>Ecdysozoa</taxon>
        <taxon>Arthropoda</taxon>
        <taxon>Hexapoda</taxon>
        <taxon>Insecta</taxon>
        <taxon>Pterygota</taxon>
        <taxon>Neoptera</taxon>
        <taxon>Endopterygota</taxon>
        <taxon>Coleoptera</taxon>
        <taxon>Polyphaga</taxon>
        <taxon>Cucujiformia</taxon>
        <taxon>Curculionidae</taxon>
        <taxon>Dryophthorinae</taxon>
        <taxon>Rhynchophorus</taxon>
    </lineage>
</organism>
<dbReference type="AlphaFoldDB" id="A0A834ITH5"/>
<evidence type="ECO:0000256" key="1">
    <source>
        <dbReference type="SAM" id="MobiDB-lite"/>
    </source>
</evidence>